<dbReference type="AlphaFoldDB" id="A0AAN8FIZ5"/>
<feature type="transmembrane region" description="Helical" evidence="5">
    <location>
        <begin position="277"/>
        <end position="297"/>
    </location>
</feature>
<feature type="domain" description="G-protein coupled receptors family 1 profile" evidence="6">
    <location>
        <begin position="23"/>
        <end position="293"/>
    </location>
</feature>
<evidence type="ECO:0000256" key="1">
    <source>
        <dbReference type="ARBA" id="ARBA00004370"/>
    </source>
</evidence>
<feature type="transmembrane region" description="Helical" evidence="5">
    <location>
        <begin position="354"/>
        <end position="375"/>
    </location>
</feature>
<comment type="subcellular location">
    <subcellularLocation>
        <location evidence="1">Membrane</location>
    </subcellularLocation>
</comment>
<evidence type="ECO:0000256" key="2">
    <source>
        <dbReference type="ARBA" id="ARBA00022692"/>
    </source>
</evidence>
<dbReference type="GO" id="GO:0016020">
    <property type="term" value="C:membrane"/>
    <property type="evidence" value="ECO:0007669"/>
    <property type="project" value="UniProtKB-SubCell"/>
</dbReference>
<comment type="caution">
    <text evidence="7">The sequence shown here is derived from an EMBL/GenBank/DDBJ whole genome shotgun (WGS) entry which is preliminary data.</text>
</comment>
<evidence type="ECO:0000313" key="8">
    <source>
        <dbReference type="Proteomes" id="UP001331761"/>
    </source>
</evidence>
<organism evidence="7 8">
    <name type="scientific">Trichostrongylus colubriformis</name>
    <name type="common">Black scour worm</name>
    <dbReference type="NCBI Taxonomy" id="6319"/>
    <lineage>
        <taxon>Eukaryota</taxon>
        <taxon>Metazoa</taxon>
        <taxon>Ecdysozoa</taxon>
        <taxon>Nematoda</taxon>
        <taxon>Chromadorea</taxon>
        <taxon>Rhabditida</taxon>
        <taxon>Rhabditina</taxon>
        <taxon>Rhabditomorpha</taxon>
        <taxon>Strongyloidea</taxon>
        <taxon>Trichostrongylidae</taxon>
        <taxon>Trichostrongylus</taxon>
    </lineage>
</organism>
<proteinExistence type="predicted"/>
<feature type="transmembrane region" description="Helical" evidence="5">
    <location>
        <begin position="44"/>
        <end position="66"/>
    </location>
</feature>
<feature type="non-terminal residue" evidence="7">
    <location>
        <position position="465"/>
    </location>
</feature>
<keyword evidence="3 5" id="KW-1133">Transmembrane helix</keyword>
<reference evidence="7 8" key="1">
    <citation type="submission" date="2019-10" db="EMBL/GenBank/DDBJ databases">
        <title>Assembly and Annotation for the nematode Trichostrongylus colubriformis.</title>
        <authorList>
            <person name="Martin J."/>
        </authorList>
    </citation>
    <scope>NUCLEOTIDE SEQUENCE [LARGE SCALE GENOMIC DNA]</scope>
    <source>
        <strain evidence="7">G859</strain>
        <tissue evidence="7">Whole worm</tissue>
    </source>
</reference>
<gene>
    <name evidence="7" type="ORF">GCK32_004035</name>
</gene>
<keyword evidence="2 5" id="KW-0812">Transmembrane</keyword>
<evidence type="ECO:0000259" key="6">
    <source>
        <dbReference type="PROSITE" id="PS50262"/>
    </source>
</evidence>
<accession>A0AAN8FIZ5</accession>
<dbReference type="PANTHER" id="PTHR22943:SF248">
    <property type="entry name" value="SEVEN TM RECEPTOR"/>
    <property type="match status" value="1"/>
</dbReference>
<feature type="transmembrane region" description="Helical" evidence="5">
    <location>
        <begin position="411"/>
        <end position="434"/>
    </location>
</feature>
<feature type="transmembrane region" description="Helical" evidence="5">
    <location>
        <begin position="12"/>
        <end position="32"/>
    </location>
</feature>
<evidence type="ECO:0000256" key="4">
    <source>
        <dbReference type="ARBA" id="ARBA00023136"/>
    </source>
</evidence>
<evidence type="ECO:0000313" key="7">
    <source>
        <dbReference type="EMBL" id="KAK5977735.1"/>
    </source>
</evidence>
<dbReference type="PROSITE" id="PS50262">
    <property type="entry name" value="G_PROTEIN_RECEP_F1_2"/>
    <property type="match status" value="1"/>
</dbReference>
<keyword evidence="8" id="KW-1185">Reference proteome</keyword>
<keyword evidence="4 5" id="KW-0472">Membrane</keyword>
<dbReference type="Proteomes" id="UP001331761">
    <property type="component" value="Unassembled WGS sequence"/>
</dbReference>
<dbReference type="SUPFAM" id="SSF81321">
    <property type="entry name" value="Family A G protein-coupled receptor-like"/>
    <property type="match status" value="1"/>
</dbReference>
<evidence type="ECO:0000256" key="3">
    <source>
        <dbReference type="ARBA" id="ARBA00022989"/>
    </source>
</evidence>
<protein>
    <submittedName>
        <fullName evidence="7">7TM chemoreceptor</fullName>
    </submittedName>
</protein>
<dbReference type="InterPro" id="IPR017452">
    <property type="entry name" value="GPCR_Rhodpsn_7TM"/>
</dbReference>
<evidence type="ECO:0000256" key="5">
    <source>
        <dbReference type="SAM" id="Phobius"/>
    </source>
</evidence>
<feature type="transmembrane region" description="Helical" evidence="5">
    <location>
        <begin position="86"/>
        <end position="111"/>
    </location>
</feature>
<feature type="transmembrane region" description="Helical" evidence="5">
    <location>
        <begin position="132"/>
        <end position="154"/>
    </location>
</feature>
<dbReference type="Pfam" id="PF10326">
    <property type="entry name" value="7TM_GPCR_Str"/>
    <property type="match status" value="1"/>
</dbReference>
<name>A0AAN8FIZ5_TRICO</name>
<feature type="transmembrane region" description="Helical" evidence="5">
    <location>
        <begin position="239"/>
        <end position="265"/>
    </location>
</feature>
<dbReference type="EMBL" id="WIXE01010223">
    <property type="protein sequence ID" value="KAK5977735.1"/>
    <property type="molecule type" value="Genomic_DNA"/>
</dbReference>
<feature type="transmembrane region" description="Helical" evidence="5">
    <location>
        <begin position="194"/>
        <end position="218"/>
    </location>
</feature>
<sequence length="465" mass="51831">TSMEATDPLPIPVYITFTIALMGNIILLLVYFCCPLKNIKSYKYFFLLTAVGDICYSAVFVLTMPRVVSQCSSMVFVATGAVSQDIAAFILLIVFCGFFFCSVLFVTNSFIYRYVQLCRSQLFEKLSLKKTIFVASSVNIFVVLNLYIAIYIVFWPDKDFEQMISGCVGIPGMTAARVVFLGFSIKYRISELRLALIIDFLFLMASMGFINILCATKINGFLSSASQNGDFLSLQRRMFLLLLLQTTIPFTCLLAPCFFALFLLLTGIESTTLITNVISLLLITYPVLNPVIIIAFLNECKNFVLIKLRFKKPVGLAVSPQFKTNATKPISVSSQTVVMPQLFNKLSTKRTMSLGILINSLILSNVLAIMCTAFWPGEDFINFVVSTVDIPGVNISDATFVGFSPKFVMDAFHIALIIELALLLAFIGSINIYCAKKIKAFLKEVARSSNFLTLQRQMYALLLVQ</sequence>
<feature type="non-terminal residue" evidence="7">
    <location>
        <position position="1"/>
    </location>
</feature>
<dbReference type="PANTHER" id="PTHR22943">
    <property type="entry name" value="7-TRANSMEMBRANE DOMAIN RECEPTOR C.ELEGANS"/>
    <property type="match status" value="1"/>
</dbReference>
<dbReference type="InterPro" id="IPR019428">
    <property type="entry name" value="7TM_GPCR_serpentine_rcpt_Str"/>
</dbReference>